<accession>A0A0L6UU74</accession>
<keyword evidence="2" id="KW-1185">Reference proteome</keyword>
<comment type="caution">
    <text evidence="1">The sequence shown here is derived from an EMBL/GenBank/DDBJ whole genome shotgun (WGS) entry which is preliminary data.</text>
</comment>
<reference evidence="1 2" key="1">
    <citation type="submission" date="2015-08" db="EMBL/GenBank/DDBJ databases">
        <title>Next Generation Sequencing and Analysis of the Genome of Puccinia sorghi L Schw, the Causal Agent of Maize Common Rust.</title>
        <authorList>
            <person name="Rochi L."/>
            <person name="Burguener G."/>
            <person name="Darino M."/>
            <person name="Turjanski A."/>
            <person name="Kreff E."/>
            <person name="Dieguez M.J."/>
            <person name="Sacco F."/>
        </authorList>
    </citation>
    <scope>NUCLEOTIDE SEQUENCE [LARGE SCALE GENOMIC DNA]</scope>
    <source>
        <strain evidence="1 2">RO10H11247</strain>
    </source>
</reference>
<proteinExistence type="predicted"/>
<protein>
    <submittedName>
        <fullName evidence="1">Putative signal peptide protein</fullName>
    </submittedName>
</protein>
<dbReference type="Proteomes" id="UP000037035">
    <property type="component" value="Unassembled WGS sequence"/>
</dbReference>
<name>A0A0L6UU74_9BASI</name>
<organism evidence="1 2">
    <name type="scientific">Puccinia sorghi</name>
    <dbReference type="NCBI Taxonomy" id="27349"/>
    <lineage>
        <taxon>Eukaryota</taxon>
        <taxon>Fungi</taxon>
        <taxon>Dikarya</taxon>
        <taxon>Basidiomycota</taxon>
        <taxon>Pucciniomycotina</taxon>
        <taxon>Pucciniomycetes</taxon>
        <taxon>Pucciniales</taxon>
        <taxon>Pucciniaceae</taxon>
        <taxon>Puccinia</taxon>
    </lineage>
</organism>
<evidence type="ECO:0000313" key="2">
    <source>
        <dbReference type="Proteomes" id="UP000037035"/>
    </source>
</evidence>
<sequence>MILQNLRHFICWCLKNLQICCHFLPKSCGFQSLI</sequence>
<evidence type="ECO:0000313" key="1">
    <source>
        <dbReference type="EMBL" id="KNZ51797.1"/>
    </source>
</evidence>
<dbReference type="AlphaFoldDB" id="A0A0L6UU74"/>
<dbReference type="EMBL" id="LAVV01008842">
    <property type="protein sequence ID" value="KNZ51797.1"/>
    <property type="molecule type" value="Genomic_DNA"/>
</dbReference>
<gene>
    <name evidence="1" type="ORF">VP01_3806g1</name>
</gene>
<dbReference type="VEuPathDB" id="FungiDB:VP01_3806g1"/>